<comment type="catalytic activity">
    <reaction evidence="1">
        <text>Hydrolyzes the link between N-acetylmuramoyl residues and L-amino acid residues in certain cell-wall glycopeptides.</text>
        <dbReference type="EC" id="3.5.1.28"/>
    </reaction>
</comment>
<dbReference type="Pfam" id="PF01510">
    <property type="entry name" value="Amidase_2"/>
    <property type="match status" value="1"/>
</dbReference>
<dbReference type="PANTHER" id="PTHR30417">
    <property type="entry name" value="N-ACETYLMURAMOYL-L-ALANINE AMIDASE AMID"/>
    <property type="match status" value="1"/>
</dbReference>
<feature type="domain" description="N-acetylmuramoyl-L-alanine amidase" evidence="5">
    <location>
        <begin position="6"/>
        <end position="99"/>
    </location>
</feature>
<dbReference type="RefSeq" id="WP_272990427.1">
    <property type="nucleotide sequence ID" value="NZ_CAJWRG010000190.1"/>
</dbReference>
<dbReference type="SUPFAM" id="SSF55846">
    <property type="entry name" value="N-acetylmuramoyl-L-alanine amidase-like"/>
    <property type="match status" value="1"/>
</dbReference>
<dbReference type="EMBL" id="DMAN01000336">
    <property type="protein sequence ID" value="HAE28476.1"/>
    <property type="molecule type" value="Genomic_DNA"/>
</dbReference>
<organism evidence="6 7">
    <name type="scientific">Hyphomonas adhaerens</name>
    <dbReference type="NCBI Taxonomy" id="81029"/>
    <lineage>
        <taxon>Bacteria</taxon>
        <taxon>Pseudomonadati</taxon>
        <taxon>Pseudomonadota</taxon>
        <taxon>Alphaproteobacteria</taxon>
        <taxon>Hyphomonadales</taxon>
        <taxon>Hyphomonadaceae</taxon>
        <taxon>Hyphomonas</taxon>
    </lineage>
</organism>
<evidence type="ECO:0000313" key="6">
    <source>
        <dbReference type="EMBL" id="HAE28476.1"/>
    </source>
</evidence>
<dbReference type="SMART" id="SM00644">
    <property type="entry name" value="Ami_2"/>
    <property type="match status" value="1"/>
</dbReference>
<keyword evidence="4" id="KW-0961">Cell wall biogenesis/degradation</keyword>
<evidence type="ECO:0000256" key="3">
    <source>
        <dbReference type="ARBA" id="ARBA00022801"/>
    </source>
</evidence>
<dbReference type="PANTHER" id="PTHR30417:SF1">
    <property type="entry name" value="N-ACETYLMURAMOYL-L-ALANINE AMIDASE AMID"/>
    <property type="match status" value="1"/>
</dbReference>
<feature type="non-terminal residue" evidence="6">
    <location>
        <position position="99"/>
    </location>
</feature>
<proteinExistence type="predicted"/>
<dbReference type="GO" id="GO:0009253">
    <property type="term" value="P:peptidoglycan catabolic process"/>
    <property type="evidence" value="ECO:0007669"/>
    <property type="project" value="InterPro"/>
</dbReference>
<dbReference type="GO" id="GO:0071555">
    <property type="term" value="P:cell wall organization"/>
    <property type="evidence" value="ECO:0007669"/>
    <property type="project" value="UniProtKB-KW"/>
</dbReference>
<name>A0A3B9H1Z2_9PROT</name>
<dbReference type="Gene3D" id="3.40.80.10">
    <property type="entry name" value="Peptidoglycan recognition protein-like"/>
    <property type="match status" value="1"/>
</dbReference>
<dbReference type="CDD" id="cd06583">
    <property type="entry name" value="PGRP"/>
    <property type="match status" value="1"/>
</dbReference>
<evidence type="ECO:0000256" key="4">
    <source>
        <dbReference type="ARBA" id="ARBA00023316"/>
    </source>
</evidence>
<protein>
    <recommendedName>
        <fullName evidence="2">N-acetylmuramoyl-L-alanine amidase</fullName>
        <ecNumber evidence="2">3.5.1.28</ecNumber>
    </recommendedName>
</protein>
<dbReference type="AlphaFoldDB" id="A0A3B9H1Z2"/>
<dbReference type="Proteomes" id="UP000259610">
    <property type="component" value="Unassembled WGS sequence"/>
</dbReference>
<accession>A0A3B9H1Z2</accession>
<evidence type="ECO:0000256" key="2">
    <source>
        <dbReference type="ARBA" id="ARBA00011901"/>
    </source>
</evidence>
<dbReference type="GO" id="GO:0009254">
    <property type="term" value="P:peptidoglycan turnover"/>
    <property type="evidence" value="ECO:0007669"/>
    <property type="project" value="TreeGrafter"/>
</dbReference>
<dbReference type="EC" id="3.5.1.28" evidence="2"/>
<reference evidence="6 7" key="1">
    <citation type="journal article" date="2018" name="Nat. Biotechnol.">
        <title>A standardized bacterial taxonomy based on genome phylogeny substantially revises the tree of life.</title>
        <authorList>
            <person name="Parks D.H."/>
            <person name="Chuvochina M."/>
            <person name="Waite D.W."/>
            <person name="Rinke C."/>
            <person name="Skarshewski A."/>
            <person name="Chaumeil P.A."/>
            <person name="Hugenholtz P."/>
        </authorList>
    </citation>
    <scope>NUCLEOTIDE SEQUENCE [LARGE SCALE GENOMIC DNA]</scope>
    <source>
        <strain evidence="6">UBA8733</strain>
    </source>
</reference>
<dbReference type="GO" id="GO:0008745">
    <property type="term" value="F:N-acetylmuramoyl-L-alanine amidase activity"/>
    <property type="evidence" value="ECO:0007669"/>
    <property type="project" value="UniProtKB-EC"/>
</dbReference>
<dbReference type="GO" id="GO:0019867">
    <property type="term" value="C:outer membrane"/>
    <property type="evidence" value="ECO:0007669"/>
    <property type="project" value="TreeGrafter"/>
</dbReference>
<evidence type="ECO:0000256" key="1">
    <source>
        <dbReference type="ARBA" id="ARBA00001561"/>
    </source>
</evidence>
<sequence length="99" mass="11101">MNITLSPSPNFDERKHPIDMIVLHYTGMETGQAAFDQLRNPDAKVSAHYLLWEDGRVDQLVAEDRRAWHAGVSSWQGDDDLNSRSIGIEIVNGGHDFPA</sequence>
<evidence type="ECO:0000313" key="7">
    <source>
        <dbReference type="Proteomes" id="UP000259610"/>
    </source>
</evidence>
<gene>
    <name evidence="6" type="ORF">DCG58_15030</name>
</gene>
<dbReference type="InterPro" id="IPR002502">
    <property type="entry name" value="Amidase_domain"/>
</dbReference>
<keyword evidence="3" id="KW-0378">Hydrolase</keyword>
<dbReference type="InterPro" id="IPR036505">
    <property type="entry name" value="Amidase/PGRP_sf"/>
</dbReference>
<evidence type="ECO:0000259" key="5">
    <source>
        <dbReference type="SMART" id="SM00644"/>
    </source>
</evidence>
<dbReference type="InterPro" id="IPR051206">
    <property type="entry name" value="NAMLAA_amidase_2"/>
</dbReference>
<comment type="caution">
    <text evidence="6">The sequence shown here is derived from an EMBL/GenBank/DDBJ whole genome shotgun (WGS) entry which is preliminary data.</text>
</comment>